<keyword evidence="3" id="KW-1185">Reference proteome</keyword>
<comment type="caution">
    <text evidence="2">The sequence shown here is derived from an EMBL/GenBank/DDBJ whole genome shotgun (WGS) entry which is preliminary data.</text>
</comment>
<proteinExistence type="predicted"/>
<dbReference type="EMBL" id="BRXY01000330">
    <property type="protein sequence ID" value="GMH87545.1"/>
    <property type="molecule type" value="Genomic_DNA"/>
</dbReference>
<sequence>MFQIIQHPSTQFSHTALGDPFGYRVGYDPFRQMSMFTPDFFEPALTLHQSHPKLRARRNRARLIEAKQRALRRIEAERALAEREEALNERSPFKELFREFQNNLSTGMDHEERPANSRSTRTFYTYKNDGRNTFSTKTRNITDEKGNKKTYVEESKNGKVLRKRQRHLLPGSKDASVLTRFGAGVENEEAFASAWSESGLRPSDPFKVSSKNRLEADPALAKQDGRDATEKAGTPESPPNPASPKISADAMEVESPQDDFIVVEEPAKVKEVEKVIRTPSPPNTMPEGWMEPVEGEH</sequence>
<protein>
    <submittedName>
        <fullName evidence="2">Uncharacterized protein</fullName>
    </submittedName>
</protein>
<evidence type="ECO:0000256" key="1">
    <source>
        <dbReference type="SAM" id="MobiDB-lite"/>
    </source>
</evidence>
<dbReference type="AlphaFoldDB" id="A0A9W7ERR4"/>
<name>A0A9W7ERR4_9STRA</name>
<dbReference type="Proteomes" id="UP001165085">
    <property type="component" value="Unassembled WGS sequence"/>
</dbReference>
<feature type="region of interest" description="Disordered" evidence="1">
    <location>
        <begin position="128"/>
        <end position="168"/>
    </location>
</feature>
<gene>
    <name evidence="2" type="ORF">TrST_g13303</name>
</gene>
<feature type="compositionally biased region" description="Basic and acidic residues" evidence="1">
    <location>
        <begin position="140"/>
        <end position="157"/>
    </location>
</feature>
<feature type="region of interest" description="Disordered" evidence="1">
    <location>
        <begin position="216"/>
        <end position="297"/>
    </location>
</feature>
<evidence type="ECO:0000313" key="2">
    <source>
        <dbReference type="EMBL" id="GMH87545.1"/>
    </source>
</evidence>
<reference evidence="3" key="1">
    <citation type="journal article" date="2023" name="Commun. Biol.">
        <title>Genome analysis of Parmales, the sister group of diatoms, reveals the evolutionary specialization of diatoms from phago-mixotrophs to photoautotrophs.</title>
        <authorList>
            <person name="Ban H."/>
            <person name="Sato S."/>
            <person name="Yoshikawa S."/>
            <person name="Yamada K."/>
            <person name="Nakamura Y."/>
            <person name="Ichinomiya M."/>
            <person name="Sato N."/>
            <person name="Blanc-Mathieu R."/>
            <person name="Endo H."/>
            <person name="Kuwata A."/>
            <person name="Ogata H."/>
        </authorList>
    </citation>
    <scope>NUCLEOTIDE SEQUENCE [LARGE SCALE GENOMIC DNA]</scope>
    <source>
        <strain evidence="3">NIES 3701</strain>
    </source>
</reference>
<organism evidence="2 3">
    <name type="scientific">Triparma strigata</name>
    <dbReference type="NCBI Taxonomy" id="1606541"/>
    <lineage>
        <taxon>Eukaryota</taxon>
        <taxon>Sar</taxon>
        <taxon>Stramenopiles</taxon>
        <taxon>Ochrophyta</taxon>
        <taxon>Bolidophyceae</taxon>
        <taxon>Parmales</taxon>
        <taxon>Triparmaceae</taxon>
        <taxon>Triparma</taxon>
    </lineage>
</organism>
<dbReference type="OrthoDB" id="10556730at2759"/>
<feature type="compositionally biased region" description="Basic and acidic residues" evidence="1">
    <location>
        <begin position="265"/>
        <end position="276"/>
    </location>
</feature>
<evidence type="ECO:0000313" key="3">
    <source>
        <dbReference type="Proteomes" id="UP001165085"/>
    </source>
</evidence>
<feature type="compositionally biased region" description="Polar residues" evidence="1">
    <location>
        <begin position="128"/>
        <end position="139"/>
    </location>
</feature>
<accession>A0A9W7ERR4</accession>